<dbReference type="Gene3D" id="3.50.30.30">
    <property type="match status" value="1"/>
</dbReference>
<dbReference type="Pfam" id="PF00082">
    <property type="entry name" value="Peptidase_S8"/>
    <property type="match status" value="1"/>
</dbReference>
<dbReference type="Proteomes" id="UP000663845">
    <property type="component" value="Unassembled WGS sequence"/>
</dbReference>
<sequence length="76" mass="7827">ATGGTPSSFSSLGLTGDLLFKPQISGIGGYVYSTVSSFTAQQQQSSAAYATLSGTSMATPYVAGKQKIDNFKIKPL</sequence>
<feature type="non-terminal residue" evidence="6">
    <location>
        <position position="1"/>
    </location>
</feature>
<evidence type="ECO:0000256" key="4">
    <source>
        <dbReference type="PROSITE-ProRule" id="PRU01240"/>
    </source>
</evidence>
<keyword evidence="2" id="KW-0378">Hydrolase</keyword>
<evidence type="ECO:0000256" key="3">
    <source>
        <dbReference type="ARBA" id="ARBA00022825"/>
    </source>
</evidence>
<keyword evidence="3" id="KW-0720">Serine protease</keyword>
<accession>A0A815WXD8</accession>
<evidence type="ECO:0000313" key="6">
    <source>
        <dbReference type="EMBL" id="CAF1550163.1"/>
    </source>
</evidence>
<evidence type="ECO:0000313" key="7">
    <source>
        <dbReference type="Proteomes" id="UP000663845"/>
    </source>
</evidence>
<name>A0A815WXD8_9BILA</name>
<keyword evidence="1" id="KW-0645">Protease</keyword>
<feature type="domain" description="Peptidase S8/S53" evidence="5">
    <location>
        <begin position="2"/>
        <end position="64"/>
    </location>
</feature>
<evidence type="ECO:0000256" key="2">
    <source>
        <dbReference type="ARBA" id="ARBA00022801"/>
    </source>
</evidence>
<dbReference type="GO" id="GO:0006508">
    <property type="term" value="P:proteolysis"/>
    <property type="evidence" value="ECO:0007669"/>
    <property type="project" value="UniProtKB-KW"/>
</dbReference>
<evidence type="ECO:0000256" key="1">
    <source>
        <dbReference type="ARBA" id="ARBA00022670"/>
    </source>
</evidence>
<protein>
    <recommendedName>
        <fullName evidence="5">Peptidase S8/S53 domain-containing protein</fullName>
    </recommendedName>
</protein>
<dbReference type="EMBL" id="CAJNOG010005333">
    <property type="protein sequence ID" value="CAF1550163.1"/>
    <property type="molecule type" value="Genomic_DNA"/>
</dbReference>
<dbReference type="Gene3D" id="3.40.50.200">
    <property type="entry name" value="Peptidase S8/S53 domain"/>
    <property type="match status" value="1"/>
</dbReference>
<proteinExistence type="inferred from homology"/>
<organism evidence="6 7">
    <name type="scientific">Adineta steineri</name>
    <dbReference type="NCBI Taxonomy" id="433720"/>
    <lineage>
        <taxon>Eukaryota</taxon>
        <taxon>Metazoa</taxon>
        <taxon>Spiralia</taxon>
        <taxon>Gnathifera</taxon>
        <taxon>Rotifera</taxon>
        <taxon>Eurotatoria</taxon>
        <taxon>Bdelloidea</taxon>
        <taxon>Adinetida</taxon>
        <taxon>Adinetidae</taxon>
        <taxon>Adineta</taxon>
    </lineage>
</organism>
<dbReference type="PROSITE" id="PS00138">
    <property type="entry name" value="SUBTILASE_SER"/>
    <property type="match status" value="1"/>
</dbReference>
<comment type="caution">
    <text evidence="4">Lacks conserved residue(s) required for the propagation of feature annotation.</text>
</comment>
<dbReference type="AlphaFoldDB" id="A0A815WXD8"/>
<dbReference type="PROSITE" id="PS51892">
    <property type="entry name" value="SUBTILASE"/>
    <property type="match status" value="1"/>
</dbReference>
<dbReference type="InterPro" id="IPR000209">
    <property type="entry name" value="Peptidase_S8/S53_dom"/>
</dbReference>
<comment type="similarity">
    <text evidence="4">Belongs to the peptidase S8 family.</text>
</comment>
<dbReference type="GO" id="GO:0004252">
    <property type="term" value="F:serine-type endopeptidase activity"/>
    <property type="evidence" value="ECO:0007669"/>
    <property type="project" value="InterPro"/>
</dbReference>
<gene>
    <name evidence="6" type="ORF">JYZ213_LOCUS46257</name>
</gene>
<dbReference type="InterPro" id="IPR023828">
    <property type="entry name" value="Peptidase_S8_Ser-AS"/>
</dbReference>
<dbReference type="SUPFAM" id="SSF52743">
    <property type="entry name" value="Subtilisin-like"/>
    <property type="match status" value="1"/>
</dbReference>
<reference evidence="6" key="1">
    <citation type="submission" date="2021-02" db="EMBL/GenBank/DDBJ databases">
        <authorList>
            <person name="Nowell W R."/>
        </authorList>
    </citation>
    <scope>NUCLEOTIDE SEQUENCE</scope>
</reference>
<dbReference type="InterPro" id="IPR036852">
    <property type="entry name" value="Peptidase_S8/S53_dom_sf"/>
</dbReference>
<evidence type="ECO:0000259" key="5">
    <source>
        <dbReference type="Pfam" id="PF00082"/>
    </source>
</evidence>
<comment type="caution">
    <text evidence="6">The sequence shown here is derived from an EMBL/GenBank/DDBJ whole genome shotgun (WGS) entry which is preliminary data.</text>
</comment>